<dbReference type="EMBL" id="KJ803031">
    <property type="protein sequence ID" value="AID16826.1"/>
    <property type="molecule type" value="Genomic_DNA"/>
</dbReference>
<sequence>MKWPLDAFWYDLWEKILGETFMKRNYIRCSHMRY</sequence>
<proteinExistence type="predicted"/>
<gene>
    <name evidence="1" type="ORF">vBDshPR2C_10</name>
</gene>
<accession>A0A0A7CHM7</accession>
<organism evidence="1 2">
    <name type="scientific">Dinoroseobacter phage vBDshPR2C</name>
    <dbReference type="NCBI Taxonomy" id="1498169"/>
    <lineage>
        <taxon>Viruses</taxon>
        <taxon>Duplodnaviria</taxon>
        <taxon>Heunggongvirae</taxon>
        <taxon>Uroviricota</taxon>
        <taxon>Caudoviricetes</taxon>
        <taxon>Schitoviridae</taxon>
        <taxon>Rhodovirinae</taxon>
        <taxon>Baltimorevirus</taxon>
        <taxon>Baltimorevirus DFL12</taxon>
    </lineage>
</organism>
<reference evidence="1 2" key="1">
    <citation type="submission" date="2014-05" db="EMBL/GenBank/DDBJ databases">
        <title>Complete Genome Sequence of vBDshPR2C, a New N4-Like Lytic Phage Infecting Dinoroseobacter shibae.</title>
        <authorList>
            <person name="Cai L."/>
            <person name="Zhang R."/>
            <person name="Jiao N."/>
        </authorList>
    </citation>
    <scope>NUCLEOTIDE SEQUENCE [LARGE SCALE GENOMIC DNA]</scope>
</reference>
<evidence type="ECO:0000313" key="2">
    <source>
        <dbReference type="Proteomes" id="UP000031205"/>
    </source>
</evidence>
<dbReference type="Proteomes" id="UP000031205">
    <property type="component" value="Segment"/>
</dbReference>
<name>A0A0A7CHM7_9CAUD</name>
<evidence type="ECO:0000313" key="1">
    <source>
        <dbReference type="EMBL" id="AID16826.1"/>
    </source>
</evidence>
<protein>
    <submittedName>
        <fullName evidence="1">Uncharacterized protein</fullName>
    </submittedName>
</protein>